<keyword evidence="1" id="KW-0646">Protease inhibitor</keyword>
<keyword evidence="5" id="KW-1185">Reference proteome</keyword>
<organism evidence="4 5">
    <name type="scientific">Photobacterium proteolyticum</name>
    <dbReference type="NCBI Taxonomy" id="1903952"/>
    <lineage>
        <taxon>Bacteria</taxon>
        <taxon>Pseudomonadati</taxon>
        <taxon>Pseudomonadota</taxon>
        <taxon>Gammaproteobacteria</taxon>
        <taxon>Vibrionales</taxon>
        <taxon>Vibrionaceae</taxon>
        <taxon>Photobacterium</taxon>
    </lineage>
</organism>
<dbReference type="Proteomes" id="UP000186905">
    <property type="component" value="Unassembled WGS sequence"/>
</dbReference>
<reference evidence="4 5" key="1">
    <citation type="submission" date="2016-09" db="EMBL/GenBank/DDBJ databases">
        <title>Photobacterium proteolyticum sp. nov. a protease producing bacterium isolated from ocean sediments of Laizhou Bay.</title>
        <authorList>
            <person name="Li Y."/>
        </authorList>
    </citation>
    <scope>NUCLEOTIDE SEQUENCE [LARGE SCALE GENOMIC DNA]</scope>
    <source>
        <strain evidence="4 5">13-12</strain>
    </source>
</reference>
<evidence type="ECO:0000256" key="2">
    <source>
        <dbReference type="ARBA" id="ARBA00022704"/>
    </source>
</evidence>
<dbReference type="EMBL" id="MJIL01000084">
    <property type="protein sequence ID" value="OLQ74350.1"/>
    <property type="molecule type" value="Genomic_DNA"/>
</dbReference>
<dbReference type="Gene3D" id="2.60.40.2020">
    <property type="match status" value="1"/>
</dbReference>
<sequence length="106" mass="11504">MTMEKQEILPVPGAINKVALHQLANFIVDTNVSTGYTWSVIPDNSGTYKLTQIVNLETNIGLLGSPVKNIYQFEAIRQGTGRVCFVHCPPGSSEAVETVEVTIEVA</sequence>
<dbReference type="Pfam" id="PF09394">
    <property type="entry name" value="Inhibitor_I42"/>
    <property type="match status" value="1"/>
</dbReference>
<dbReference type="AlphaFoldDB" id="A0A1Q9GIW3"/>
<name>A0A1Q9GIW3_9GAMM</name>
<evidence type="ECO:0000256" key="1">
    <source>
        <dbReference type="ARBA" id="ARBA00022690"/>
    </source>
</evidence>
<protein>
    <recommendedName>
        <fullName evidence="3">Proteinase inhibitor I42 chagasin domain-containing protein</fullName>
    </recommendedName>
</protein>
<dbReference type="SUPFAM" id="SSF141066">
    <property type="entry name" value="ICP-like"/>
    <property type="match status" value="1"/>
</dbReference>
<dbReference type="GO" id="GO:0004869">
    <property type="term" value="F:cysteine-type endopeptidase inhibitor activity"/>
    <property type="evidence" value="ECO:0007669"/>
    <property type="project" value="UniProtKB-KW"/>
</dbReference>
<gene>
    <name evidence="4" type="ORF">BIT28_09240</name>
</gene>
<comment type="caution">
    <text evidence="4">The sequence shown here is derived from an EMBL/GenBank/DDBJ whole genome shotgun (WGS) entry which is preliminary data.</text>
</comment>
<evidence type="ECO:0000313" key="4">
    <source>
        <dbReference type="EMBL" id="OLQ74350.1"/>
    </source>
</evidence>
<feature type="domain" description="Proteinase inhibitor I42 chagasin" evidence="3">
    <location>
        <begin position="26"/>
        <end position="103"/>
    </location>
</feature>
<accession>A0A1Q9GIW3</accession>
<evidence type="ECO:0000313" key="5">
    <source>
        <dbReference type="Proteomes" id="UP000186905"/>
    </source>
</evidence>
<dbReference type="InterPro" id="IPR036331">
    <property type="entry name" value="Chagasin-like_sf"/>
</dbReference>
<evidence type="ECO:0000259" key="3">
    <source>
        <dbReference type="Pfam" id="PF09394"/>
    </source>
</evidence>
<dbReference type="InterPro" id="IPR018990">
    <property type="entry name" value="Prot_inh_I42_chagasin"/>
</dbReference>
<dbReference type="OrthoDB" id="670336at2"/>
<keyword evidence="2" id="KW-0789">Thiol protease inhibitor</keyword>
<dbReference type="RefSeq" id="WP_075765855.1">
    <property type="nucleotide sequence ID" value="NZ_MJIL01000084.1"/>
</dbReference>
<proteinExistence type="predicted"/>